<evidence type="ECO:0000313" key="2">
    <source>
        <dbReference type="Proteomes" id="UP000055024"/>
    </source>
</evidence>
<comment type="caution">
    <text evidence="1">The sequence shown here is derived from an EMBL/GenBank/DDBJ whole genome shotgun (WGS) entry which is preliminary data.</text>
</comment>
<dbReference type="EMBL" id="JYDP01000017">
    <property type="protein sequence ID" value="KRZ15547.1"/>
    <property type="molecule type" value="Genomic_DNA"/>
</dbReference>
<dbReference type="AlphaFoldDB" id="A0A0V1HXW5"/>
<keyword evidence="2" id="KW-1185">Reference proteome</keyword>
<organism evidence="1 2">
    <name type="scientific">Trichinella zimbabwensis</name>
    <dbReference type="NCBI Taxonomy" id="268475"/>
    <lineage>
        <taxon>Eukaryota</taxon>
        <taxon>Metazoa</taxon>
        <taxon>Ecdysozoa</taxon>
        <taxon>Nematoda</taxon>
        <taxon>Enoplea</taxon>
        <taxon>Dorylaimia</taxon>
        <taxon>Trichinellida</taxon>
        <taxon>Trichinellidae</taxon>
        <taxon>Trichinella</taxon>
    </lineage>
</organism>
<accession>A0A0V1HXW5</accession>
<reference evidence="1 2" key="1">
    <citation type="submission" date="2015-01" db="EMBL/GenBank/DDBJ databases">
        <title>Evolution of Trichinella species and genotypes.</title>
        <authorList>
            <person name="Korhonen P.K."/>
            <person name="Edoardo P."/>
            <person name="Giuseppe L.R."/>
            <person name="Gasser R.B."/>
        </authorList>
    </citation>
    <scope>NUCLEOTIDE SEQUENCE [LARGE SCALE GENOMIC DNA]</scope>
    <source>
        <strain evidence="1">ISS1029</strain>
    </source>
</reference>
<evidence type="ECO:0000313" key="1">
    <source>
        <dbReference type="EMBL" id="KRZ15547.1"/>
    </source>
</evidence>
<dbReference type="Proteomes" id="UP000055024">
    <property type="component" value="Unassembled WGS sequence"/>
</dbReference>
<protein>
    <submittedName>
        <fullName evidence="1">Uncharacterized protein</fullName>
    </submittedName>
</protein>
<name>A0A0V1HXW5_9BILA</name>
<proteinExistence type="predicted"/>
<gene>
    <name evidence="1" type="ORF">T11_13288</name>
</gene>
<sequence length="38" mass="4353">MGCRILTVFQLGIDLEKSLKYNEPVLKLHESSFLDIMA</sequence>